<accession>A0A2H1KTR6</accession>
<dbReference type="SUPFAM" id="SSF53474">
    <property type="entry name" value="alpha/beta-Hydrolases"/>
    <property type="match status" value="1"/>
</dbReference>
<evidence type="ECO:0000256" key="1">
    <source>
        <dbReference type="SAM" id="MobiDB-lite"/>
    </source>
</evidence>
<dbReference type="AlphaFoldDB" id="A0A2H1KTR6"/>
<name>A0A2H1KTR6_BREAU</name>
<dbReference type="InterPro" id="IPR029058">
    <property type="entry name" value="AB_hydrolase_fold"/>
</dbReference>
<organism evidence="2 3">
    <name type="scientific">Brevibacterium aurantiacum</name>
    <dbReference type="NCBI Taxonomy" id="273384"/>
    <lineage>
        <taxon>Bacteria</taxon>
        <taxon>Bacillati</taxon>
        <taxon>Actinomycetota</taxon>
        <taxon>Actinomycetes</taxon>
        <taxon>Micrococcales</taxon>
        <taxon>Brevibacteriaceae</taxon>
        <taxon>Brevibacterium</taxon>
    </lineage>
</organism>
<evidence type="ECO:0000313" key="2">
    <source>
        <dbReference type="EMBL" id="SMY03175.1"/>
    </source>
</evidence>
<gene>
    <name evidence="2" type="ORF">BAURA63_03742</name>
</gene>
<sequence>MVPTSVHPRRRQLPELCRIEAPDRSGEGSRADHSWLLAVAEKVSQSWTRRLDLRHRGPGIATSGSTPTGRSCQRPDTYRLARTRVTRGGMNTKISATDTPRRIRLGSRERTGISQMWGDIRRANNNLLRTHLALTDRLADMTWSKVQIWDSRTSVHQYSIGNVSLAYDTTQADSLLTTHLVVRQITDYPKVANALSKEGVVTTRHERDDGRFRIHEVSVDAPDALDTTESAIRTNRKQLTQSLINETKWTDETTGLNVVYSVKQERGGCDEIIFLFTSIRGKQHWIDFDGANGDSLSPNRARIVFIQDDFGAQYTYNFAYEGKTHPATATTNFIRSYIDDHGYSPQKTTLAGMSKGGTSAIVAGAALRQCTIVALAPQLSVGSYLHTSGRHQIAKQMAPPEQHGRIRTVNNLLWDYLTDHSEHWGIETAYILTSENDPHCTNDLWRLASYFRGSSSSHIYTHTTSSSKAHSHFATVQHLIPLFLSLLGVISFGLRPSI</sequence>
<feature type="compositionally biased region" description="Polar residues" evidence="1">
    <location>
        <begin position="62"/>
        <end position="71"/>
    </location>
</feature>
<evidence type="ECO:0000313" key="3">
    <source>
        <dbReference type="Proteomes" id="UP000234327"/>
    </source>
</evidence>
<proteinExistence type="predicted"/>
<dbReference type="Proteomes" id="UP000234327">
    <property type="component" value="Unassembled WGS sequence"/>
</dbReference>
<dbReference type="EMBL" id="FXYZ01000043">
    <property type="protein sequence ID" value="SMY03175.1"/>
    <property type="molecule type" value="Genomic_DNA"/>
</dbReference>
<protein>
    <submittedName>
        <fullName evidence="2">Uncharacterized protein</fullName>
    </submittedName>
</protein>
<feature type="region of interest" description="Disordered" evidence="1">
    <location>
        <begin position="55"/>
        <end position="75"/>
    </location>
</feature>
<reference evidence="2 3" key="1">
    <citation type="submission" date="2017-03" db="EMBL/GenBank/DDBJ databases">
        <authorList>
            <person name="Afonso C.L."/>
            <person name="Miller P.J."/>
            <person name="Scott M.A."/>
            <person name="Spackman E."/>
            <person name="Goraichik I."/>
            <person name="Dimitrov K.M."/>
            <person name="Suarez D.L."/>
            <person name="Swayne D.E."/>
        </authorList>
    </citation>
    <scope>NUCLEOTIDE SEQUENCE [LARGE SCALE GENOMIC DNA]</scope>
    <source>
        <strain evidence="3">6(3)</strain>
    </source>
</reference>